<dbReference type="Pfam" id="PF00593">
    <property type="entry name" value="TonB_dep_Rec_b-barrel"/>
    <property type="match status" value="1"/>
</dbReference>
<dbReference type="GO" id="GO:0009279">
    <property type="term" value="C:cell outer membrane"/>
    <property type="evidence" value="ECO:0007669"/>
    <property type="project" value="UniProtKB-SubCell"/>
</dbReference>
<evidence type="ECO:0000259" key="14">
    <source>
        <dbReference type="Pfam" id="PF07715"/>
    </source>
</evidence>
<evidence type="ECO:0000256" key="2">
    <source>
        <dbReference type="ARBA" id="ARBA00022448"/>
    </source>
</evidence>
<dbReference type="Pfam" id="PF07715">
    <property type="entry name" value="Plug"/>
    <property type="match status" value="1"/>
</dbReference>
<dbReference type="EMBL" id="SRLC01000002">
    <property type="protein sequence ID" value="TGE21303.1"/>
    <property type="molecule type" value="Genomic_DNA"/>
</dbReference>
<evidence type="ECO:0000313" key="15">
    <source>
        <dbReference type="EMBL" id="TGE21303.1"/>
    </source>
</evidence>
<dbReference type="InterPro" id="IPR008969">
    <property type="entry name" value="CarboxyPept-like_regulatory"/>
</dbReference>
<evidence type="ECO:0000256" key="6">
    <source>
        <dbReference type="ARBA" id="ARBA00023077"/>
    </source>
</evidence>
<dbReference type="GO" id="GO:0044718">
    <property type="term" value="P:siderophore transmembrane transport"/>
    <property type="evidence" value="ECO:0007669"/>
    <property type="project" value="TreeGrafter"/>
</dbReference>
<feature type="domain" description="TonB-dependent receptor plug" evidence="14">
    <location>
        <begin position="118"/>
        <end position="226"/>
    </location>
</feature>
<evidence type="ECO:0000313" key="16">
    <source>
        <dbReference type="Proteomes" id="UP000297549"/>
    </source>
</evidence>
<feature type="chain" id="PRO_5021370419" evidence="12">
    <location>
        <begin position="19"/>
        <end position="730"/>
    </location>
</feature>
<protein>
    <submittedName>
        <fullName evidence="15">TonB-dependent receptor</fullName>
    </submittedName>
</protein>
<dbReference type="GO" id="GO:0015344">
    <property type="term" value="F:siderophore uptake transmembrane transporter activity"/>
    <property type="evidence" value="ECO:0007669"/>
    <property type="project" value="TreeGrafter"/>
</dbReference>
<dbReference type="InterPro" id="IPR039426">
    <property type="entry name" value="TonB-dep_rcpt-like"/>
</dbReference>
<dbReference type="InterPro" id="IPR000531">
    <property type="entry name" value="Beta-barrel_TonB"/>
</dbReference>
<dbReference type="Pfam" id="PF13715">
    <property type="entry name" value="CarbopepD_reg_2"/>
    <property type="match status" value="1"/>
</dbReference>
<keyword evidence="6 11" id="KW-0798">TonB box</keyword>
<feature type="domain" description="TonB-dependent receptor-like beta-barrel" evidence="13">
    <location>
        <begin position="292"/>
        <end position="685"/>
    </location>
</feature>
<organism evidence="15 16">
    <name type="scientific">Hymenobacter aquaticus</name>
    <dbReference type="NCBI Taxonomy" id="1867101"/>
    <lineage>
        <taxon>Bacteria</taxon>
        <taxon>Pseudomonadati</taxon>
        <taxon>Bacteroidota</taxon>
        <taxon>Cytophagia</taxon>
        <taxon>Cytophagales</taxon>
        <taxon>Hymenobacteraceae</taxon>
        <taxon>Hymenobacter</taxon>
    </lineage>
</organism>
<proteinExistence type="inferred from homology"/>
<dbReference type="InterPro" id="IPR012910">
    <property type="entry name" value="Plug_dom"/>
</dbReference>
<evidence type="ECO:0000256" key="8">
    <source>
        <dbReference type="ARBA" id="ARBA00023170"/>
    </source>
</evidence>
<dbReference type="OrthoDB" id="1109239at2"/>
<comment type="subcellular location">
    <subcellularLocation>
        <location evidence="1 10">Cell outer membrane</location>
        <topology evidence="1 10">Multi-pass membrane protein</topology>
    </subcellularLocation>
</comment>
<dbReference type="Gene3D" id="2.170.130.10">
    <property type="entry name" value="TonB-dependent receptor, plug domain"/>
    <property type="match status" value="1"/>
</dbReference>
<gene>
    <name evidence="15" type="ORF">E5K00_13510</name>
</gene>
<dbReference type="InterPro" id="IPR037066">
    <property type="entry name" value="Plug_dom_sf"/>
</dbReference>
<evidence type="ECO:0000256" key="10">
    <source>
        <dbReference type="PROSITE-ProRule" id="PRU01360"/>
    </source>
</evidence>
<sequence length="730" mass="79727">MRLLLTSFLLLLSLAAQAQADLRAVVLDSLTRQPLAGTTAVVPAARTGGAADAAGHVVLRNLPAGSTTVVFSLLGYQPRRLRLVLPQPAGAERLVLLAPAPAELGEVVVTSTRTNSRIEDLPTRIEVIGSEEVQEEGGLKPGNIASLLGDVAGIQVQPTSATTGNADLRIQGLSGKYTQLLRDGVPLFGGYAGSFGILQIPPLDLRQVELIKGASSTLYGGGAIAGMINLVSREPQRSGPERTVLVNQSTLRETNLHGFASGRSERLGYTFFAGGTRQQAVDVNQDDFSDLPRLRGLTLHPRLFYYPSPSQKLIVGYTGTYEQRRGGDMQVLDGQPDAQHQFFIDNTSWRHTGEVRYDYTRASGNQLTLKGSLSDFRRTARTNTTGLDARQLSYYSEASQLLLWAHHTLVAGLNVTGESFRPRHPEQLQLRAYDYVTPGVFVQDDWKPTSLLTLQTGLRLDHHNQYGTFVLPRASALLQFSPALSSRIGGGLGYKAPSFFANELDERDFAHVLPFAGAVRAEQSAGANADVNFQTTSGTGEDSFVLTINQSFFLTRIAHPLLVSQDAATGLISFFNAPTPFLTQGSETYVRFKQDETELYLGYVFTDARRQHDTPNPYLSLIARHKVAGVGTLELGQHWRLGAEASYVGRQYLDDGTRTPGYFITAAMLRYGTGPVAFVLNGENLLDYRQTRREAVVLSDAQGRFTNPAFRQLWAPLEGRVLNLSMTLKL</sequence>
<keyword evidence="7 10" id="KW-0472">Membrane</keyword>
<keyword evidence="8 15" id="KW-0675">Receptor</keyword>
<dbReference type="PROSITE" id="PS52016">
    <property type="entry name" value="TONB_DEPENDENT_REC_3"/>
    <property type="match status" value="1"/>
</dbReference>
<keyword evidence="3 10" id="KW-1134">Transmembrane beta strand</keyword>
<dbReference type="PANTHER" id="PTHR30069:SF29">
    <property type="entry name" value="HEMOGLOBIN AND HEMOGLOBIN-HAPTOGLOBIN-BINDING PROTEIN 1-RELATED"/>
    <property type="match status" value="1"/>
</dbReference>
<evidence type="ECO:0000256" key="1">
    <source>
        <dbReference type="ARBA" id="ARBA00004571"/>
    </source>
</evidence>
<keyword evidence="5 12" id="KW-0732">Signal</keyword>
<dbReference type="AlphaFoldDB" id="A0A4Z0PWN2"/>
<name>A0A4Z0PWN2_9BACT</name>
<dbReference type="Proteomes" id="UP000297549">
    <property type="component" value="Unassembled WGS sequence"/>
</dbReference>
<dbReference type="SUPFAM" id="SSF56935">
    <property type="entry name" value="Porins"/>
    <property type="match status" value="1"/>
</dbReference>
<evidence type="ECO:0000256" key="12">
    <source>
        <dbReference type="SAM" id="SignalP"/>
    </source>
</evidence>
<evidence type="ECO:0000256" key="3">
    <source>
        <dbReference type="ARBA" id="ARBA00022452"/>
    </source>
</evidence>
<reference evidence="15 16" key="1">
    <citation type="submission" date="2019-04" db="EMBL/GenBank/DDBJ databases">
        <authorList>
            <person name="Feng G."/>
            <person name="Zhang J."/>
            <person name="Zhu H."/>
        </authorList>
    </citation>
    <scope>NUCLEOTIDE SEQUENCE [LARGE SCALE GENOMIC DNA]</scope>
    <source>
        <strain evidence="15 16">JCM 31653</strain>
    </source>
</reference>
<evidence type="ECO:0000256" key="11">
    <source>
        <dbReference type="RuleBase" id="RU003357"/>
    </source>
</evidence>
<dbReference type="InterPro" id="IPR036942">
    <property type="entry name" value="Beta-barrel_TonB_sf"/>
</dbReference>
<dbReference type="RefSeq" id="WP_135463853.1">
    <property type="nucleotide sequence ID" value="NZ_SRLC01000002.1"/>
</dbReference>
<accession>A0A4Z0PWN2</accession>
<keyword evidence="4 10" id="KW-0812">Transmembrane</keyword>
<evidence type="ECO:0000256" key="4">
    <source>
        <dbReference type="ARBA" id="ARBA00022692"/>
    </source>
</evidence>
<evidence type="ECO:0000259" key="13">
    <source>
        <dbReference type="Pfam" id="PF00593"/>
    </source>
</evidence>
<keyword evidence="16" id="KW-1185">Reference proteome</keyword>
<comment type="caution">
    <text evidence="15">The sequence shown here is derived from an EMBL/GenBank/DDBJ whole genome shotgun (WGS) entry which is preliminary data.</text>
</comment>
<evidence type="ECO:0000256" key="7">
    <source>
        <dbReference type="ARBA" id="ARBA00023136"/>
    </source>
</evidence>
<dbReference type="Gene3D" id="2.40.170.20">
    <property type="entry name" value="TonB-dependent receptor, beta-barrel domain"/>
    <property type="match status" value="1"/>
</dbReference>
<comment type="similarity">
    <text evidence="10 11">Belongs to the TonB-dependent receptor family.</text>
</comment>
<evidence type="ECO:0000256" key="9">
    <source>
        <dbReference type="ARBA" id="ARBA00023237"/>
    </source>
</evidence>
<dbReference type="PANTHER" id="PTHR30069">
    <property type="entry name" value="TONB-DEPENDENT OUTER MEMBRANE RECEPTOR"/>
    <property type="match status" value="1"/>
</dbReference>
<keyword evidence="9 10" id="KW-0998">Cell outer membrane</keyword>
<evidence type="ECO:0000256" key="5">
    <source>
        <dbReference type="ARBA" id="ARBA00022729"/>
    </source>
</evidence>
<feature type="signal peptide" evidence="12">
    <location>
        <begin position="1"/>
        <end position="18"/>
    </location>
</feature>
<dbReference type="SUPFAM" id="SSF49464">
    <property type="entry name" value="Carboxypeptidase regulatory domain-like"/>
    <property type="match status" value="1"/>
</dbReference>
<keyword evidence="2 10" id="KW-0813">Transport</keyword>